<sequence length="112" mass="11848">MMNGSTNIIFNQRKSDVHRNPKKGEWKLLGTAGMSASGATADVVIKAMKMVKGQLLPPRATCLYSGLVAVLLASLLVVGTFLSLLLPLNVRHDQGATHTAMGGCQITRAAES</sequence>
<name>A0ABQ9VBC8_SAGOE</name>
<evidence type="ECO:0000256" key="1">
    <source>
        <dbReference type="SAM" id="Phobius"/>
    </source>
</evidence>
<proteinExistence type="predicted"/>
<keyword evidence="3" id="KW-1185">Reference proteome</keyword>
<feature type="transmembrane region" description="Helical" evidence="1">
    <location>
        <begin position="65"/>
        <end position="86"/>
    </location>
</feature>
<evidence type="ECO:0000313" key="2">
    <source>
        <dbReference type="EMBL" id="KAK2106683.1"/>
    </source>
</evidence>
<accession>A0ABQ9VBC8</accession>
<dbReference type="Proteomes" id="UP001266305">
    <property type="component" value="Unassembled WGS sequence"/>
</dbReference>
<comment type="caution">
    <text evidence="2">The sequence shown here is derived from an EMBL/GenBank/DDBJ whole genome shotgun (WGS) entry which is preliminary data.</text>
</comment>
<dbReference type="EMBL" id="JASSZA010000007">
    <property type="protein sequence ID" value="KAK2106683.1"/>
    <property type="molecule type" value="Genomic_DNA"/>
</dbReference>
<keyword evidence="1" id="KW-0472">Membrane</keyword>
<keyword evidence="1" id="KW-0812">Transmembrane</keyword>
<organism evidence="2 3">
    <name type="scientific">Saguinus oedipus</name>
    <name type="common">Cotton-top tamarin</name>
    <name type="synonym">Oedipomidas oedipus</name>
    <dbReference type="NCBI Taxonomy" id="9490"/>
    <lineage>
        <taxon>Eukaryota</taxon>
        <taxon>Metazoa</taxon>
        <taxon>Chordata</taxon>
        <taxon>Craniata</taxon>
        <taxon>Vertebrata</taxon>
        <taxon>Euteleostomi</taxon>
        <taxon>Mammalia</taxon>
        <taxon>Eutheria</taxon>
        <taxon>Euarchontoglires</taxon>
        <taxon>Primates</taxon>
        <taxon>Haplorrhini</taxon>
        <taxon>Platyrrhini</taxon>
        <taxon>Cebidae</taxon>
        <taxon>Callitrichinae</taxon>
        <taxon>Saguinus</taxon>
    </lineage>
</organism>
<reference evidence="2 3" key="1">
    <citation type="submission" date="2023-05" db="EMBL/GenBank/DDBJ databases">
        <title>B98-5 Cell Line De Novo Hybrid Assembly: An Optical Mapping Approach.</title>
        <authorList>
            <person name="Kananen K."/>
            <person name="Auerbach J.A."/>
            <person name="Kautto E."/>
            <person name="Blachly J.S."/>
        </authorList>
    </citation>
    <scope>NUCLEOTIDE SEQUENCE [LARGE SCALE GENOMIC DNA]</scope>
    <source>
        <strain evidence="2">B95-8</strain>
        <tissue evidence="2">Cell line</tissue>
    </source>
</reference>
<protein>
    <submittedName>
        <fullName evidence="2">Uncharacterized protein</fullName>
    </submittedName>
</protein>
<gene>
    <name evidence="2" type="ORF">P7K49_016197</name>
</gene>
<evidence type="ECO:0000313" key="3">
    <source>
        <dbReference type="Proteomes" id="UP001266305"/>
    </source>
</evidence>
<keyword evidence="1" id="KW-1133">Transmembrane helix</keyword>